<evidence type="ECO:0000256" key="2">
    <source>
        <dbReference type="SAM" id="Phobius"/>
    </source>
</evidence>
<gene>
    <name evidence="3" type="ORF">SPI_08329</name>
</gene>
<dbReference type="OrthoDB" id="15595at2759"/>
<feature type="transmembrane region" description="Helical" evidence="2">
    <location>
        <begin position="116"/>
        <end position="142"/>
    </location>
</feature>
<protein>
    <submittedName>
        <fullName evidence="3">Uncharacterized protein</fullName>
    </submittedName>
</protein>
<dbReference type="EMBL" id="AZHD01000020">
    <property type="protein sequence ID" value="OAA55234.1"/>
    <property type="molecule type" value="Genomic_DNA"/>
</dbReference>
<dbReference type="AlphaFoldDB" id="A0A167N7W2"/>
<proteinExistence type="predicted"/>
<organism evidence="3 4">
    <name type="scientific">Niveomyces insectorum RCEF 264</name>
    <dbReference type="NCBI Taxonomy" id="1081102"/>
    <lineage>
        <taxon>Eukaryota</taxon>
        <taxon>Fungi</taxon>
        <taxon>Dikarya</taxon>
        <taxon>Ascomycota</taxon>
        <taxon>Pezizomycotina</taxon>
        <taxon>Sordariomycetes</taxon>
        <taxon>Hypocreomycetidae</taxon>
        <taxon>Hypocreales</taxon>
        <taxon>Cordycipitaceae</taxon>
        <taxon>Niveomyces</taxon>
    </lineage>
</organism>
<feature type="transmembrane region" description="Helical" evidence="2">
    <location>
        <begin position="162"/>
        <end position="185"/>
    </location>
</feature>
<keyword evidence="2" id="KW-0812">Transmembrane</keyword>
<dbReference type="PANTHER" id="PTHR28297">
    <property type="entry name" value="FUNGAL PROTEIN"/>
    <property type="match status" value="1"/>
</dbReference>
<reference evidence="3 4" key="1">
    <citation type="journal article" date="2016" name="Genome Biol. Evol.">
        <title>Divergent and convergent evolution of fungal pathogenicity.</title>
        <authorList>
            <person name="Shang Y."/>
            <person name="Xiao G."/>
            <person name="Zheng P."/>
            <person name="Cen K."/>
            <person name="Zhan S."/>
            <person name="Wang C."/>
        </authorList>
    </citation>
    <scope>NUCLEOTIDE SEQUENCE [LARGE SCALE GENOMIC DNA]</scope>
    <source>
        <strain evidence="3 4">RCEF 264</strain>
    </source>
</reference>
<feature type="transmembrane region" description="Helical" evidence="2">
    <location>
        <begin position="322"/>
        <end position="345"/>
    </location>
</feature>
<sequence length="362" mass="39764">MKWHRNPFFHTAVLPPSVAPSAMASARPSADLESATAAAVAASSAAAAATPQNNDNAAGRSSTEPLSPRMVSHGLLAEAATRAAASSGSRLRRRRPKAPPRLTICEPSDHLTGYQFFYIFGLDGLGAFILSGGINFAIAYAMYRTIDSNLHPIRLFQFPNTLAGDATVTIFIQTVMTWFIELVLVNRDLRSGHVQPIGFIKEPSMPLLRWFLLLDRLPKHDEAGGSGDDSSHDNNDADEDLRRPLSAPHHENCRCDRHVERYEPGSWKHWAAFLVSQLIRALLVGVLAFVVLWGPTIGILTAVGDHRTRDWWFDSSSWAPPIFKLIFGGVLALLTTPPFAAFWLVRCGWAVQANERHLAGET</sequence>
<keyword evidence="2" id="KW-1133">Transmembrane helix</keyword>
<dbReference type="Pfam" id="PF10445">
    <property type="entry name" value="DUF2456"/>
    <property type="match status" value="1"/>
</dbReference>
<dbReference type="Proteomes" id="UP000076874">
    <property type="component" value="Unassembled WGS sequence"/>
</dbReference>
<feature type="transmembrane region" description="Helical" evidence="2">
    <location>
        <begin position="278"/>
        <end position="302"/>
    </location>
</feature>
<feature type="region of interest" description="Disordered" evidence="1">
    <location>
        <begin position="83"/>
        <end position="102"/>
    </location>
</feature>
<comment type="caution">
    <text evidence="3">The sequence shown here is derived from an EMBL/GenBank/DDBJ whole genome shotgun (WGS) entry which is preliminary data.</text>
</comment>
<dbReference type="InterPro" id="IPR018852">
    <property type="entry name" value="DUF2456"/>
</dbReference>
<feature type="region of interest" description="Disordered" evidence="1">
    <location>
        <begin position="222"/>
        <end position="245"/>
    </location>
</feature>
<dbReference type="PANTHER" id="PTHR28297:SF1">
    <property type="entry name" value="FUNGAL PROTEIN"/>
    <property type="match status" value="1"/>
</dbReference>
<keyword evidence="2" id="KW-0472">Membrane</keyword>
<evidence type="ECO:0000313" key="4">
    <source>
        <dbReference type="Proteomes" id="UP000076874"/>
    </source>
</evidence>
<accession>A0A167N7W2</accession>
<evidence type="ECO:0000313" key="3">
    <source>
        <dbReference type="EMBL" id="OAA55234.1"/>
    </source>
</evidence>
<evidence type="ECO:0000256" key="1">
    <source>
        <dbReference type="SAM" id="MobiDB-lite"/>
    </source>
</evidence>
<name>A0A167N7W2_9HYPO</name>
<keyword evidence="4" id="KW-1185">Reference proteome</keyword>